<comment type="function">
    <text evidence="3">Covalently attaches a chromophore to Cys residue(s) of phycobiliproteins.</text>
</comment>
<keyword evidence="5" id="KW-1185">Reference proteome</keyword>
<dbReference type="RefSeq" id="WP_393011864.1">
    <property type="nucleotide sequence ID" value="NZ_JAZAQF010000044.1"/>
</dbReference>
<comment type="similarity">
    <text evidence="1 3">Belongs to the CpcT/CpeT biliprotein lyase family.</text>
</comment>
<organism evidence="4 5">
    <name type="scientific">Limnothrix redekei LRLZ20PSL1</name>
    <dbReference type="NCBI Taxonomy" id="3112953"/>
    <lineage>
        <taxon>Bacteria</taxon>
        <taxon>Bacillati</taxon>
        <taxon>Cyanobacteriota</taxon>
        <taxon>Cyanophyceae</taxon>
        <taxon>Pseudanabaenales</taxon>
        <taxon>Pseudanabaenaceae</taxon>
        <taxon>Limnothrix</taxon>
    </lineage>
</organism>
<evidence type="ECO:0000313" key="5">
    <source>
        <dbReference type="Proteomes" id="UP001604335"/>
    </source>
</evidence>
<evidence type="ECO:0000256" key="2">
    <source>
        <dbReference type="ARBA" id="ARBA00023239"/>
    </source>
</evidence>
<dbReference type="GO" id="GO:0016829">
    <property type="term" value="F:lyase activity"/>
    <property type="evidence" value="ECO:0007669"/>
    <property type="project" value="UniProtKB-KW"/>
</dbReference>
<dbReference type="Proteomes" id="UP001604335">
    <property type="component" value="Unassembled WGS sequence"/>
</dbReference>
<dbReference type="CDD" id="cd16338">
    <property type="entry name" value="CpcT"/>
    <property type="match status" value="1"/>
</dbReference>
<evidence type="ECO:0000256" key="1">
    <source>
        <dbReference type="ARBA" id="ARBA00008206"/>
    </source>
</evidence>
<name>A0ABW7C8I8_9CYAN</name>
<gene>
    <name evidence="3" type="primary">cpcT</name>
    <name evidence="4" type="ORF">VPK24_07610</name>
</gene>
<reference evidence="5" key="1">
    <citation type="journal article" date="2024" name="Algal Res.">
        <title>Biochemical, toxicological and genomic investigation of a high-biomass producing Limnothrix strain isolated from Italian shallow drinking water reservoir.</title>
        <authorList>
            <person name="Simonazzi M."/>
            <person name="Shishido T.K."/>
            <person name="Delbaje E."/>
            <person name="Wahlsten M."/>
            <person name="Fewer D.P."/>
            <person name="Sivonen K."/>
            <person name="Pezzolesi L."/>
            <person name="Pistocchi R."/>
        </authorList>
    </citation>
    <scope>NUCLEOTIDE SEQUENCE [LARGE SCALE GENOMIC DNA]</scope>
    <source>
        <strain evidence="5">LRLZ20PSL1</strain>
    </source>
</reference>
<evidence type="ECO:0000313" key="4">
    <source>
        <dbReference type="EMBL" id="MFG3817500.1"/>
    </source>
</evidence>
<proteinExistence type="inferred from homology"/>
<dbReference type="EMBL" id="JAZAQF010000044">
    <property type="protein sequence ID" value="MFG3817500.1"/>
    <property type="molecule type" value="Genomic_DNA"/>
</dbReference>
<protein>
    <recommendedName>
        <fullName evidence="3">Chromophore lyase CpcT/CpeT</fullName>
        <ecNumber evidence="3">4.-.-.-</ecNumber>
    </recommendedName>
</protein>
<dbReference type="PANTHER" id="PTHR35137:SF1">
    <property type="entry name" value="CHROMOPHORE LYASE CRL, CHLOROPLASTIC"/>
    <property type="match status" value="1"/>
</dbReference>
<dbReference type="InterPro" id="IPR038672">
    <property type="entry name" value="CpcT/CpeT_sf"/>
</dbReference>
<dbReference type="HAMAP" id="MF_01460">
    <property type="entry name" value="Chrphore_lyase_CpxT"/>
    <property type="match status" value="1"/>
</dbReference>
<dbReference type="EC" id="4.-.-.-" evidence="3"/>
<dbReference type="PANTHER" id="PTHR35137">
    <property type="entry name" value="CHROMOPHORE LYASE CRL, CHLOROPLASTIC"/>
    <property type="match status" value="1"/>
</dbReference>
<comment type="caution">
    <text evidence="4">The sequence shown here is derived from an EMBL/GenBank/DDBJ whole genome shotgun (WGS) entry which is preliminary data.</text>
</comment>
<dbReference type="Pfam" id="PF06206">
    <property type="entry name" value="CpeT"/>
    <property type="match status" value="1"/>
</dbReference>
<accession>A0ABW7C8I8</accession>
<evidence type="ECO:0000256" key="3">
    <source>
        <dbReference type="HAMAP-Rule" id="MF_01460"/>
    </source>
</evidence>
<sequence>MTHHVSAWLDRLALWLPGTFENREQALADPTWYVGVRLWHRSIGVFGPGHLGIYAEQASAPTFAKIYRPRVFQISPTSDPDFPLAVAYFALRQPERWRGAGLDPAILEPLTLADLEPLPGCLLPMAVLAEDAGFRAQLPPDRRCCFQADGQLRQVSLGFEVRSGEFLSYDKGIDPDTGKPIWGAIMGPFRYRRVGD</sequence>
<keyword evidence="2 3" id="KW-0456">Lyase</keyword>
<dbReference type="InterPro" id="IPR010404">
    <property type="entry name" value="CpcT/CpeT"/>
</dbReference>
<dbReference type="Gene3D" id="2.40.128.590">
    <property type="entry name" value="CpcT/CpeT domain"/>
    <property type="match status" value="1"/>
</dbReference>